<evidence type="ECO:0000256" key="3">
    <source>
        <dbReference type="ARBA" id="ARBA00011738"/>
    </source>
</evidence>
<evidence type="ECO:0000256" key="2">
    <source>
        <dbReference type="ARBA" id="ARBA00008107"/>
    </source>
</evidence>
<feature type="domain" description="PhoU" evidence="8">
    <location>
        <begin position="124"/>
        <end position="205"/>
    </location>
</feature>
<dbReference type="Gene3D" id="1.20.58.220">
    <property type="entry name" value="Phosphate transport system protein phou homolog 2, domain 2"/>
    <property type="match status" value="1"/>
</dbReference>
<dbReference type="GO" id="GO:0045936">
    <property type="term" value="P:negative regulation of phosphate metabolic process"/>
    <property type="evidence" value="ECO:0007669"/>
    <property type="project" value="InterPro"/>
</dbReference>
<dbReference type="InterPro" id="IPR026022">
    <property type="entry name" value="PhoU_dom"/>
</dbReference>
<dbReference type="RefSeq" id="WP_106058463.1">
    <property type="nucleotide sequence ID" value="NZ_PVXQ01000003.1"/>
</dbReference>
<keyword evidence="4 7" id="KW-0813">Transport</keyword>
<dbReference type="OrthoDB" id="9814256at2"/>
<evidence type="ECO:0000256" key="5">
    <source>
        <dbReference type="ARBA" id="ARBA00022490"/>
    </source>
</evidence>
<evidence type="ECO:0000259" key="8">
    <source>
        <dbReference type="Pfam" id="PF01895"/>
    </source>
</evidence>
<keyword evidence="5 7" id="KW-0963">Cytoplasm</keyword>
<dbReference type="AlphaFoldDB" id="A0A2T0BJU8"/>
<dbReference type="PANTHER" id="PTHR42930:SF3">
    <property type="entry name" value="PHOSPHATE-SPECIFIC TRANSPORT SYSTEM ACCESSORY PROTEIN PHOU"/>
    <property type="match status" value="1"/>
</dbReference>
<feature type="domain" description="PhoU" evidence="8">
    <location>
        <begin position="18"/>
        <end position="105"/>
    </location>
</feature>
<comment type="caution">
    <text evidence="9">The sequence shown here is derived from an EMBL/GenBank/DDBJ whole genome shotgun (WGS) entry which is preliminary data.</text>
</comment>
<dbReference type="InterPro" id="IPR038078">
    <property type="entry name" value="PhoU-like_sf"/>
</dbReference>
<dbReference type="Pfam" id="PF01895">
    <property type="entry name" value="PhoU"/>
    <property type="match status" value="2"/>
</dbReference>
<dbReference type="EMBL" id="PVXQ01000003">
    <property type="protein sequence ID" value="PRR84127.1"/>
    <property type="molecule type" value="Genomic_DNA"/>
</dbReference>
<dbReference type="Proteomes" id="UP000239471">
    <property type="component" value="Unassembled WGS sequence"/>
</dbReference>
<keyword evidence="10" id="KW-1185">Reference proteome</keyword>
<proteinExistence type="inferred from homology"/>
<evidence type="ECO:0000256" key="1">
    <source>
        <dbReference type="ARBA" id="ARBA00004496"/>
    </source>
</evidence>
<evidence type="ECO:0000256" key="4">
    <source>
        <dbReference type="ARBA" id="ARBA00022448"/>
    </source>
</evidence>
<reference evidence="9 10" key="1">
    <citation type="submission" date="2018-03" db="EMBL/GenBank/DDBJ databases">
        <title>Genome sequence of Clostridium vincentii DSM 10228.</title>
        <authorList>
            <person name="Poehlein A."/>
            <person name="Daniel R."/>
        </authorList>
    </citation>
    <scope>NUCLEOTIDE SEQUENCE [LARGE SCALE GENOMIC DNA]</scope>
    <source>
        <strain evidence="9 10">DSM 10228</strain>
    </source>
</reference>
<dbReference type="PANTHER" id="PTHR42930">
    <property type="entry name" value="PHOSPHATE-SPECIFIC TRANSPORT SYSTEM ACCESSORY PROTEIN PHOU"/>
    <property type="match status" value="1"/>
</dbReference>
<comment type="subunit">
    <text evidence="3 7">Homodimer.</text>
</comment>
<organism evidence="9 10">
    <name type="scientific">Clostridium vincentii</name>
    <dbReference type="NCBI Taxonomy" id="52704"/>
    <lineage>
        <taxon>Bacteria</taxon>
        <taxon>Bacillati</taxon>
        <taxon>Bacillota</taxon>
        <taxon>Clostridia</taxon>
        <taxon>Eubacteriales</taxon>
        <taxon>Clostridiaceae</taxon>
        <taxon>Clostridium</taxon>
    </lineage>
</organism>
<comment type="similarity">
    <text evidence="2 7">Belongs to the PhoU family.</text>
</comment>
<dbReference type="GO" id="GO:0006817">
    <property type="term" value="P:phosphate ion transport"/>
    <property type="evidence" value="ECO:0007669"/>
    <property type="project" value="UniProtKB-KW"/>
</dbReference>
<keyword evidence="6 7" id="KW-0592">Phosphate transport</keyword>
<dbReference type="SUPFAM" id="SSF109755">
    <property type="entry name" value="PhoU-like"/>
    <property type="match status" value="1"/>
</dbReference>
<dbReference type="InterPro" id="IPR028366">
    <property type="entry name" value="PhoU"/>
</dbReference>
<name>A0A2T0BJU8_9CLOT</name>
<evidence type="ECO:0000313" key="9">
    <source>
        <dbReference type="EMBL" id="PRR84127.1"/>
    </source>
</evidence>
<accession>A0A2T0BJU8</accession>
<comment type="function">
    <text evidence="7">Plays a role in the regulation of phosphate uptake.</text>
</comment>
<dbReference type="NCBIfam" id="TIGR02135">
    <property type="entry name" value="phoU_full"/>
    <property type="match status" value="1"/>
</dbReference>
<comment type="subcellular location">
    <subcellularLocation>
        <location evidence="1 7">Cytoplasm</location>
    </subcellularLocation>
</comment>
<dbReference type="FunFam" id="1.20.58.220:FF:000004">
    <property type="entry name" value="Phosphate-specific transport system accessory protein PhoU"/>
    <property type="match status" value="1"/>
</dbReference>
<protein>
    <recommendedName>
        <fullName evidence="7">Phosphate-specific transport system accessory protein PhoU</fullName>
    </recommendedName>
</protein>
<evidence type="ECO:0000313" key="10">
    <source>
        <dbReference type="Proteomes" id="UP000239471"/>
    </source>
</evidence>
<evidence type="ECO:0000256" key="7">
    <source>
        <dbReference type="PIRNR" id="PIRNR003107"/>
    </source>
</evidence>
<sequence length="220" mass="25467">MTRISQKERIKEINKNLILMANLVEKQIYGCMVVLKKHDVKMAEDIINGDDEVDELQQTIEEECIKFIATEQPLAKDLRNVFTAIKIVTDFERMADYAVDICKIVKKNKSPDSSILDEALPLWDMEEMVRKMINLSINAFIERDVEKAYEICKMDDKVDELYKRIFKAIIKNIVNNEGNSEETAQLLFVAKYLERIGDRVTNICEGTIFVKTGTYVDLNE</sequence>
<gene>
    <name evidence="9" type="ORF">CLVI_04250</name>
</gene>
<evidence type="ECO:0000256" key="6">
    <source>
        <dbReference type="ARBA" id="ARBA00022592"/>
    </source>
</evidence>
<dbReference type="PIRSF" id="PIRSF003107">
    <property type="entry name" value="PhoU"/>
    <property type="match status" value="1"/>
</dbReference>
<dbReference type="GO" id="GO:0030643">
    <property type="term" value="P:intracellular phosphate ion homeostasis"/>
    <property type="evidence" value="ECO:0007669"/>
    <property type="project" value="InterPro"/>
</dbReference>
<dbReference type="GO" id="GO:0005737">
    <property type="term" value="C:cytoplasm"/>
    <property type="evidence" value="ECO:0007669"/>
    <property type="project" value="UniProtKB-SubCell"/>
</dbReference>